<dbReference type="EMBL" id="DSDK01000449">
    <property type="protein sequence ID" value="HDR51584.1"/>
    <property type="molecule type" value="Genomic_DNA"/>
</dbReference>
<gene>
    <name evidence="1" type="ORF">ENN90_08185</name>
</gene>
<sequence>MKNLKPYIDCTLEIFDESGKSLDKVDGPGDQLLMFQNPDAPLFFAILPASFSEVTKMWEKSTVYKVKRTPLDDEFNEMLPKTDELAMLFPESADEAKALARKLNCDYMYWSEWDLERMLMVTDTHYNGSVWKDPSLEYYYDGIDQYE</sequence>
<proteinExistence type="predicted"/>
<accession>A0A831LMN3</accession>
<evidence type="ECO:0000313" key="1">
    <source>
        <dbReference type="EMBL" id="HDR51584.1"/>
    </source>
</evidence>
<protein>
    <submittedName>
        <fullName evidence="1">Uncharacterized protein</fullName>
    </submittedName>
</protein>
<dbReference type="Proteomes" id="UP000886047">
    <property type="component" value="Unassembled WGS sequence"/>
</dbReference>
<comment type="caution">
    <text evidence="1">The sequence shown here is derived from an EMBL/GenBank/DDBJ whole genome shotgun (WGS) entry which is preliminary data.</text>
</comment>
<reference evidence="1" key="1">
    <citation type="journal article" date="2020" name="mSystems">
        <title>Genome- and Community-Level Interaction Insights into Carbon Utilization and Element Cycling Functions of Hydrothermarchaeota in Hydrothermal Sediment.</title>
        <authorList>
            <person name="Zhou Z."/>
            <person name="Liu Y."/>
            <person name="Xu W."/>
            <person name="Pan J."/>
            <person name="Luo Z.H."/>
            <person name="Li M."/>
        </authorList>
    </citation>
    <scope>NUCLEOTIDE SEQUENCE [LARGE SCALE GENOMIC DNA]</scope>
    <source>
        <strain evidence="1">SpSt-1217</strain>
    </source>
</reference>
<name>A0A831LMN3_9BACT</name>
<organism evidence="1">
    <name type="scientific">Mariniphaga anaerophila</name>
    <dbReference type="NCBI Taxonomy" id="1484053"/>
    <lineage>
        <taxon>Bacteria</taxon>
        <taxon>Pseudomonadati</taxon>
        <taxon>Bacteroidota</taxon>
        <taxon>Bacteroidia</taxon>
        <taxon>Marinilabiliales</taxon>
        <taxon>Prolixibacteraceae</taxon>
        <taxon>Mariniphaga</taxon>
    </lineage>
</organism>
<dbReference type="AlphaFoldDB" id="A0A831LMN3"/>